<comment type="caution">
    <text evidence="4">The sequence shown here is derived from an EMBL/GenBank/DDBJ whole genome shotgun (WGS) entry which is preliminary data.</text>
</comment>
<name>A0AAV6K7N2_9ERIC</name>
<protein>
    <recommendedName>
        <fullName evidence="6">Phosphoglycerate mutase-like protein 1</fullName>
    </recommendedName>
</protein>
<dbReference type="InterPro" id="IPR013078">
    <property type="entry name" value="His_Pase_superF_clade-1"/>
</dbReference>
<dbReference type="GO" id="GO:0005737">
    <property type="term" value="C:cytoplasm"/>
    <property type="evidence" value="ECO:0007669"/>
    <property type="project" value="TreeGrafter"/>
</dbReference>
<dbReference type="EMBL" id="JACTNZ010000005">
    <property type="protein sequence ID" value="KAG5548324.1"/>
    <property type="molecule type" value="Genomic_DNA"/>
</dbReference>
<dbReference type="Proteomes" id="UP000823749">
    <property type="component" value="Chromosome 5"/>
</dbReference>
<dbReference type="Gene3D" id="3.40.50.1240">
    <property type="entry name" value="Phosphoglycerate mutase-like"/>
    <property type="match status" value="1"/>
</dbReference>
<proteinExistence type="inferred from homology"/>
<gene>
    <name evidence="4" type="ORF">RHGRI_013882</name>
</gene>
<sequence>MSVTTTASGTTSCASLLHRRTPAIFPLSFPLLSFKIRSTTIPPSSYLPNLLLQPHQSLTLSLRCSSSLSASVSSMDCGGGPSIYPLHHCKTLHIVRHAQGLHNVEGEKNYKAYMSPEYFDAPLTPLGWQQVDNLRKHVRSCGLFERIDLVITSPLLRTMQTAVGVFGGEGYTDRIDSVPLMVANAGNSDRPAISSLDCPPIVAVELCREHFGVHPCDGRRSISDYQYLFPAMDFSQASTHLSIESDEDILWTDSFRETTKELATRGMKFMDWLWTRKEKEIAIVTHSGFLVHTLNAFGNDCHPLIKKEICKRFANCELRSMIIVDKSMSGSDPSTTNYPGKIPPGPDVPSTVADEKNVEPDSGST</sequence>
<dbReference type="PANTHER" id="PTHR48100:SF30">
    <property type="entry name" value="PHOSPHOGLYCERATE MUTASE-LIKE PROTEIN 1"/>
    <property type="match status" value="1"/>
</dbReference>
<accession>A0AAV6K7N2</accession>
<comment type="similarity">
    <text evidence="1">Belongs to the phosphoglycerate mutase family.</text>
</comment>
<keyword evidence="5" id="KW-1185">Reference proteome</keyword>
<dbReference type="SMART" id="SM00855">
    <property type="entry name" value="PGAM"/>
    <property type="match status" value="1"/>
</dbReference>
<reference evidence="4" key="1">
    <citation type="submission" date="2020-08" db="EMBL/GenBank/DDBJ databases">
        <title>Plant Genome Project.</title>
        <authorList>
            <person name="Zhang R.-G."/>
        </authorList>
    </citation>
    <scope>NUCLEOTIDE SEQUENCE</scope>
    <source>
        <strain evidence="4">WSP0</strain>
        <tissue evidence="4">Leaf</tissue>
    </source>
</reference>
<evidence type="ECO:0008006" key="6">
    <source>
        <dbReference type="Google" id="ProtNLM"/>
    </source>
</evidence>
<dbReference type="Pfam" id="PF00300">
    <property type="entry name" value="His_Phos_1"/>
    <property type="match status" value="1"/>
</dbReference>
<evidence type="ECO:0000256" key="1">
    <source>
        <dbReference type="ARBA" id="ARBA00038362"/>
    </source>
</evidence>
<evidence type="ECO:0000256" key="3">
    <source>
        <dbReference type="SAM" id="MobiDB-lite"/>
    </source>
</evidence>
<organism evidence="4 5">
    <name type="scientific">Rhododendron griersonianum</name>
    <dbReference type="NCBI Taxonomy" id="479676"/>
    <lineage>
        <taxon>Eukaryota</taxon>
        <taxon>Viridiplantae</taxon>
        <taxon>Streptophyta</taxon>
        <taxon>Embryophyta</taxon>
        <taxon>Tracheophyta</taxon>
        <taxon>Spermatophyta</taxon>
        <taxon>Magnoliopsida</taxon>
        <taxon>eudicotyledons</taxon>
        <taxon>Gunneridae</taxon>
        <taxon>Pentapetalae</taxon>
        <taxon>asterids</taxon>
        <taxon>Ericales</taxon>
        <taxon>Ericaceae</taxon>
        <taxon>Ericoideae</taxon>
        <taxon>Rhodoreae</taxon>
        <taxon>Rhododendron</taxon>
    </lineage>
</organism>
<dbReference type="InterPro" id="IPR029033">
    <property type="entry name" value="His_PPase_superfam"/>
</dbReference>
<evidence type="ECO:0000313" key="5">
    <source>
        <dbReference type="Proteomes" id="UP000823749"/>
    </source>
</evidence>
<feature type="region of interest" description="Disordered" evidence="3">
    <location>
        <begin position="327"/>
        <end position="365"/>
    </location>
</feature>
<dbReference type="SUPFAM" id="SSF53254">
    <property type="entry name" value="Phosphoglycerate mutase-like"/>
    <property type="match status" value="1"/>
</dbReference>
<feature type="compositionally biased region" description="Polar residues" evidence="3">
    <location>
        <begin position="328"/>
        <end position="338"/>
    </location>
</feature>
<dbReference type="AlphaFoldDB" id="A0AAV6K7N2"/>
<dbReference type="InterPro" id="IPR050275">
    <property type="entry name" value="PGM_Phosphatase"/>
</dbReference>
<dbReference type="CDD" id="cd07067">
    <property type="entry name" value="HP_PGM_like"/>
    <property type="match status" value="1"/>
</dbReference>
<dbReference type="GO" id="GO:0016791">
    <property type="term" value="F:phosphatase activity"/>
    <property type="evidence" value="ECO:0007669"/>
    <property type="project" value="TreeGrafter"/>
</dbReference>
<dbReference type="FunFam" id="3.40.50.1240:FF:000066">
    <property type="entry name" value="Phosphoglycerate mutase-like protein 1"/>
    <property type="match status" value="1"/>
</dbReference>
<evidence type="ECO:0000313" key="4">
    <source>
        <dbReference type="EMBL" id="KAG5548324.1"/>
    </source>
</evidence>
<comment type="function">
    <text evidence="2">May play a role in carbohydrates metabolism.</text>
</comment>
<evidence type="ECO:0000256" key="2">
    <source>
        <dbReference type="ARBA" id="ARBA00059109"/>
    </source>
</evidence>
<dbReference type="PANTHER" id="PTHR48100">
    <property type="entry name" value="BROAD-SPECIFICITY PHOSPHATASE YOR283W-RELATED"/>
    <property type="match status" value="1"/>
</dbReference>